<proteinExistence type="predicted"/>
<evidence type="ECO:0000313" key="2">
    <source>
        <dbReference type="Proteomes" id="UP001356427"/>
    </source>
</evidence>
<name>A0AAN8QBP8_9TELE</name>
<evidence type="ECO:0000313" key="1">
    <source>
        <dbReference type="EMBL" id="KAK6278301.1"/>
    </source>
</evidence>
<organism evidence="1 2">
    <name type="scientific">Coregonus suidteri</name>
    <dbReference type="NCBI Taxonomy" id="861788"/>
    <lineage>
        <taxon>Eukaryota</taxon>
        <taxon>Metazoa</taxon>
        <taxon>Chordata</taxon>
        <taxon>Craniata</taxon>
        <taxon>Vertebrata</taxon>
        <taxon>Euteleostomi</taxon>
        <taxon>Actinopterygii</taxon>
        <taxon>Neopterygii</taxon>
        <taxon>Teleostei</taxon>
        <taxon>Protacanthopterygii</taxon>
        <taxon>Salmoniformes</taxon>
        <taxon>Salmonidae</taxon>
        <taxon>Coregoninae</taxon>
        <taxon>Coregonus</taxon>
    </lineage>
</organism>
<accession>A0AAN8QBP8</accession>
<dbReference type="Proteomes" id="UP001356427">
    <property type="component" value="Unassembled WGS sequence"/>
</dbReference>
<keyword evidence="2" id="KW-1185">Reference proteome</keyword>
<protein>
    <submittedName>
        <fullName evidence="1">Uncharacterized protein</fullName>
    </submittedName>
</protein>
<gene>
    <name evidence="1" type="ORF">J4Q44_G00391840</name>
</gene>
<dbReference type="EMBL" id="JAGTTL010001589">
    <property type="protein sequence ID" value="KAK6278301.1"/>
    <property type="molecule type" value="Genomic_DNA"/>
</dbReference>
<reference evidence="1 2" key="1">
    <citation type="submission" date="2021-04" db="EMBL/GenBank/DDBJ databases">
        <authorList>
            <person name="De Guttry C."/>
            <person name="Zahm M."/>
            <person name="Klopp C."/>
            <person name="Cabau C."/>
            <person name="Louis A."/>
            <person name="Berthelot C."/>
            <person name="Parey E."/>
            <person name="Roest Crollius H."/>
            <person name="Montfort J."/>
            <person name="Robinson-Rechavi M."/>
            <person name="Bucao C."/>
            <person name="Bouchez O."/>
            <person name="Gislard M."/>
            <person name="Lluch J."/>
            <person name="Milhes M."/>
            <person name="Lampietro C."/>
            <person name="Lopez Roques C."/>
            <person name="Donnadieu C."/>
            <person name="Braasch I."/>
            <person name="Desvignes T."/>
            <person name="Postlethwait J."/>
            <person name="Bobe J."/>
            <person name="Wedekind C."/>
            <person name="Guiguen Y."/>
        </authorList>
    </citation>
    <scope>NUCLEOTIDE SEQUENCE [LARGE SCALE GENOMIC DNA]</scope>
    <source>
        <strain evidence="1">Cs_M1</strain>
        <tissue evidence="1">Blood</tissue>
    </source>
</reference>
<comment type="caution">
    <text evidence="1">The sequence shown here is derived from an EMBL/GenBank/DDBJ whole genome shotgun (WGS) entry which is preliminary data.</text>
</comment>
<sequence length="208" mass="23916">MPVEQGCQTHSMEGLVSAGFCFFLSIKGVPYKLVTLIHNNNKPFSRRFYPKQLTVMCAYIFTYGWSRGSNPLPWRYKRHALPIEPQRTINQVQGWSENPQTLGSPWDEFDTYAPLQMKHYGVFKEAWLEEGMLRYGSSRMRKQRTMSKAKAMKRRRMKTKAAFPSAILDPSSISSLLLLTSSDNHSQMWEDTGALVAPVVKAKPIKYE</sequence>
<dbReference type="AlphaFoldDB" id="A0AAN8QBP8"/>